<evidence type="ECO:0000313" key="4">
    <source>
        <dbReference type="EMBL" id="KAG6469893.1"/>
    </source>
</evidence>
<dbReference type="InterPro" id="IPR019775">
    <property type="entry name" value="WD40_repeat_CS"/>
</dbReference>
<name>A0A8J5EQ49_ZINOF</name>
<comment type="caution">
    <text evidence="4">The sequence shown here is derived from an EMBL/GenBank/DDBJ whole genome shotgun (WGS) entry which is preliminary data.</text>
</comment>
<gene>
    <name evidence="4" type="ORF">ZIOFF_070826</name>
</gene>
<protein>
    <submittedName>
        <fullName evidence="4">Uncharacterized protein</fullName>
    </submittedName>
</protein>
<dbReference type="SUPFAM" id="SSF50978">
    <property type="entry name" value="WD40 repeat-like"/>
    <property type="match status" value="1"/>
</dbReference>
<sequence>MDTISPLALKQSYPYVSLLQQFYNGGSFVVSFDGCFLVCSYGDDVKLMSSSDSSTLRSLGGFSESSTSFTLSLDDRFLFTTTDNRQIRVWELSSHKCIHSWKGYGSVKSMACHSSSGFPGDDATTVRVWNM</sequence>
<dbReference type="AlphaFoldDB" id="A0A8J5EQ49"/>
<organism evidence="4 5">
    <name type="scientific">Zingiber officinale</name>
    <name type="common">Ginger</name>
    <name type="synonym">Amomum zingiber</name>
    <dbReference type="NCBI Taxonomy" id="94328"/>
    <lineage>
        <taxon>Eukaryota</taxon>
        <taxon>Viridiplantae</taxon>
        <taxon>Streptophyta</taxon>
        <taxon>Embryophyta</taxon>
        <taxon>Tracheophyta</taxon>
        <taxon>Spermatophyta</taxon>
        <taxon>Magnoliopsida</taxon>
        <taxon>Liliopsida</taxon>
        <taxon>Zingiberales</taxon>
        <taxon>Zingiberaceae</taxon>
        <taxon>Zingiber</taxon>
    </lineage>
</organism>
<dbReference type="Gene3D" id="2.130.10.10">
    <property type="entry name" value="YVTN repeat-like/Quinoprotein amine dehydrogenase"/>
    <property type="match status" value="1"/>
</dbReference>
<dbReference type="Proteomes" id="UP000734854">
    <property type="component" value="Unassembled WGS sequence"/>
</dbReference>
<dbReference type="PROSITE" id="PS50082">
    <property type="entry name" value="WD_REPEATS_2"/>
    <property type="match status" value="1"/>
</dbReference>
<proteinExistence type="predicted"/>
<evidence type="ECO:0000256" key="3">
    <source>
        <dbReference type="PROSITE-ProRule" id="PRU00221"/>
    </source>
</evidence>
<evidence type="ECO:0000313" key="5">
    <source>
        <dbReference type="Proteomes" id="UP000734854"/>
    </source>
</evidence>
<dbReference type="InterPro" id="IPR036322">
    <property type="entry name" value="WD40_repeat_dom_sf"/>
</dbReference>
<accession>A0A8J5EQ49</accession>
<keyword evidence="2" id="KW-0677">Repeat</keyword>
<feature type="repeat" description="WD" evidence="3">
    <location>
        <begin position="59"/>
        <end position="100"/>
    </location>
</feature>
<evidence type="ECO:0000256" key="2">
    <source>
        <dbReference type="ARBA" id="ARBA00022737"/>
    </source>
</evidence>
<dbReference type="InterPro" id="IPR001680">
    <property type="entry name" value="WD40_rpt"/>
</dbReference>
<keyword evidence="1 3" id="KW-0853">WD repeat</keyword>
<dbReference type="EMBL" id="JACMSC010000021">
    <property type="protein sequence ID" value="KAG6469893.1"/>
    <property type="molecule type" value="Genomic_DNA"/>
</dbReference>
<dbReference type="PROSITE" id="PS00678">
    <property type="entry name" value="WD_REPEATS_1"/>
    <property type="match status" value="1"/>
</dbReference>
<reference evidence="4 5" key="1">
    <citation type="submission" date="2020-08" db="EMBL/GenBank/DDBJ databases">
        <title>Plant Genome Project.</title>
        <authorList>
            <person name="Zhang R.-G."/>
        </authorList>
    </citation>
    <scope>NUCLEOTIDE SEQUENCE [LARGE SCALE GENOMIC DNA]</scope>
    <source>
        <tissue evidence="4">Rhizome</tissue>
    </source>
</reference>
<keyword evidence="5" id="KW-1185">Reference proteome</keyword>
<evidence type="ECO:0000256" key="1">
    <source>
        <dbReference type="ARBA" id="ARBA00022574"/>
    </source>
</evidence>
<dbReference type="InterPro" id="IPR015943">
    <property type="entry name" value="WD40/YVTN_repeat-like_dom_sf"/>
</dbReference>